<comment type="caution">
    <text evidence="10">The sequence shown here is derived from an EMBL/GenBank/DDBJ whole genome shotgun (WGS) entry which is preliminary data.</text>
</comment>
<dbReference type="AlphaFoldDB" id="A0A7Y0HTP0"/>
<dbReference type="InterPro" id="IPR036259">
    <property type="entry name" value="MFS_trans_sf"/>
</dbReference>
<feature type="transmembrane region" description="Helical" evidence="9">
    <location>
        <begin position="394"/>
        <end position="414"/>
    </location>
</feature>
<dbReference type="Gene3D" id="1.20.1250.20">
    <property type="entry name" value="MFS general substrate transporter like domains"/>
    <property type="match status" value="2"/>
</dbReference>
<gene>
    <name evidence="10" type="ORF">G1C98_0032</name>
</gene>
<dbReference type="PROSITE" id="PS00872">
    <property type="entry name" value="NA_GALACTOSIDE_SYMP"/>
    <property type="match status" value="1"/>
</dbReference>
<evidence type="ECO:0000313" key="11">
    <source>
        <dbReference type="Proteomes" id="UP000529710"/>
    </source>
</evidence>
<organism evidence="10 11">
    <name type="scientific">Bifidobacterium erythrocebi</name>
    <dbReference type="NCBI Taxonomy" id="2675325"/>
    <lineage>
        <taxon>Bacteria</taxon>
        <taxon>Bacillati</taxon>
        <taxon>Actinomycetota</taxon>
        <taxon>Actinomycetes</taxon>
        <taxon>Bifidobacteriales</taxon>
        <taxon>Bifidobacteriaceae</taxon>
        <taxon>Bifidobacterium</taxon>
    </lineage>
</organism>
<comment type="subcellular location">
    <subcellularLocation>
        <location evidence="1">Cell membrane</location>
        <topology evidence="1">Multi-pass membrane protein</topology>
    </subcellularLocation>
</comment>
<evidence type="ECO:0000256" key="6">
    <source>
        <dbReference type="ARBA" id="ARBA00022847"/>
    </source>
</evidence>
<feature type="transmembrane region" description="Helical" evidence="9">
    <location>
        <begin position="21"/>
        <end position="47"/>
    </location>
</feature>
<feature type="transmembrane region" description="Helical" evidence="9">
    <location>
        <begin position="257"/>
        <end position="277"/>
    </location>
</feature>
<evidence type="ECO:0000256" key="1">
    <source>
        <dbReference type="ARBA" id="ARBA00004651"/>
    </source>
</evidence>
<feature type="transmembrane region" description="Helical" evidence="9">
    <location>
        <begin position="206"/>
        <end position="227"/>
    </location>
</feature>
<name>A0A7Y0HTP0_9BIFI</name>
<dbReference type="NCBIfam" id="TIGR00792">
    <property type="entry name" value="gph"/>
    <property type="match status" value="1"/>
</dbReference>
<feature type="transmembrane region" description="Helical" evidence="9">
    <location>
        <begin position="173"/>
        <end position="194"/>
    </location>
</feature>
<feature type="transmembrane region" description="Helical" evidence="9">
    <location>
        <begin position="346"/>
        <end position="373"/>
    </location>
</feature>
<proteinExistence type="predicted"/>
<keyword evidence="11" id="KW-1185">Reference proteome</keyword>
<dbReference type="EMBL" id="JAAIIF010000002">
    <property type="protein sequence ID" value="NMM95296.1"/>
    <property type="molecule type" value="Genomic_DNA"/>
</dbReference>
<evidence type="ECO:0000256" key="2">
    <source>
        <dbReference type="ARBA" id="ARBA00022448"/>
    </source>
</evidence>
<dbReference type="GO" id="GO:0008643">
    <property type="term" value="P:carbohydrate transport"/>
    <property type="evidence" value="ECO:0007669"/>
    <property type="project" value="InterPro"/>
</dbReference>
<dbReference type="GO" id="GO:0015293">
    <property type="term" value="F:symporter activity"/>
    <property type="evidence" value="ECO:0007669"/>
    <property type="project" value="UniProtKB-KW"/>
</dbReference>
<keyword evidence="8 9" id="KW-0472">Membrane</keyword>
<dbReference type="PANTHER" id="PTHR11328">
    <property type="entry name" value="MAJOR FACILITATOR SUPERFAMILY DOMAIN-CONTAINING PROTEIN"/>
    <property type="match status" value="1"/>
</dbReference>
<feature type="transmembrane region" description="Helical" evidence="9">
    <location>
        <begin position="289"/>
        <end position="310"/>
    </location>
</feature>
<evidence type="ECO:0000313" key="10">
    <source>
        <dbReference type="EMBL" id="NMM95296.1"/>
    </source>
</evidence>
<feature type="transmembrane region" description="Helical" evidence="9">
    <location>
        <begin position="322"/>
        <end position="340"/>
    </location>
</feature>
<evidence type="ECO:0000256" key="7">
    <source>
        <dbReference type="ARBA" id="ARBA00022989"/>
    </source>
</evidence>
<keyword evidence="5 9" id="KW-0812">Transmembrane</keyword>
<evidence type="ECO:0000256" key="9">
    <source>
        <dbReference type="SAM" id="Phobius"/>
    </source>
</evidence>
<evidence type="ECO:0000256" key="5">
    <source>
        <dbReference type="ARBA" id="ARBA00022692"/>
    </source>
</evidence>
<dbReference type="InterPro" id="IPR001927">
    <property type="entry name" value="Na/Gal_symport"/>
</dbReference>
<keyword evidence="4" id="KW-0762">Sugar transport</keyword>
<dbReference type="PANTHER" id="PTHR11328:SF36">
    <property type="entry name" value="MELIBIOSE PERMEASE"/>
    <property type="match status" value="1"/>
</dbReference>
<keyword evidence="2" id="KW-0813">Transport</keyword>
<dbReference type="GO" id="GO:0005886">
    <property type="term" value="C:plasma membrane"/>
    <property type="evidence" value="ECO:0007669"/>
    <property type="project" value="UniProtKB-SubCell"/>
</dbReference>
<dbReference type="RefSeq" id="WP_240944857.1">
    <property type="nucleotide sequence ID" value="NZ_JAAIIF010000002.1"/>
</dbReference>
<keyword evidence="3" id="KW-1003">Cell membrane</keyword>
<feature type="transmembrane region" description="Helical" evidence="9">
    <location>
        <begin position="126"/>
        <end position="145"/>
    </location>
</feature>
<evidence type="ECO:0000256" key="4">
    <source>
        <dbReference type="ARBA" id="ARBA00022597"/>
    </source>
</evidence>
<keyword evidence="7 9" id="KW-1133">Transmembrane helix</keyword>
<dbReference type="InterPro" id="IPR018043">
    <property type="entry name" value="Na/Gal_symport_CS"/>
</dbReference>
<evidence type="ECO:0000256" key="3">
    <source>
        <dbReference type="ARBA" id="ARBA00022475"/>
    </source>
</evidence>
<sequence>MSNGSSAEQSKGKVMTSRIAYATGAFGHDIFYATLSTYLIMFITSHLFNSGDAAHNNRMVLYITTIIAVLRIVELFIDPFIGNMIDNTTTKWGKFKPWVVGGGVVSSVILMVLFTDMGGLNETNPVLYLFIFAVLYIVMDIFYSFKDISFWSMVPALTFSSEEREKTATFARVGSTIGGNIVGVVIMPIVLFFSVTKSGSGDKSGWFWFAFIVALVGIISVLCVALGTHEVDSALRQNKTKTGFKDVFRMLLKNDQLMAIALAYLAYTTGVSILNASELYYFQYILGDASKFSILATINTLVGLVSVSLFPKLAQQFSRRNVFVVCLGIMLAGIVVFFFAGKSLALVLVAAELFFIPQPLVFLVVLMTITDCVEYGQLKLGHRDEALTLSVRPLLDKFGGAVSNWVIGFAAVAAGMTAGSENHVTAQGEMNFKLIVFVAPLVLIVIGLIIFLTRVKLTEEKHAEIVAELEKTWGKDALNSNASADAPAAVAESAAPAAADAGDASAR</sequence>
<dbReference type="InterPro" id="IPR039672">
    <property type="entry name" value="MFS_2"/>
</dbReference>
<dbReference type="Pfam" id="PF13347">
    <property type="entry name" value="MFS_2"/>
    <property type="match status" value="1"/>
</dbReference>
<accession>A0A7Y0HTP0</accession>
<reference evidence="10 11" key="1">
    <citation type="submission" date="2020-02" db="EMBL/GenBank/DDBJ databases">
        <title>Characterization of phylogenetic diversity of novel bifidobacterial species isolated in Czech ZOOs.</title>
        <authorList>
            <person name="Lugli G.A."/>
            <person name="Vera N.B."/>
            <person name="Ventura M."/>
        </authorList>
    </citation>
    <scope>NUCLEOTIDE SEQUENCE [LARGE SCALE GENOMIC DNA]</scope>
    <source>
        <strain evidence="10 11">DSM 109960</strain>
    </source>
</reference>
<evidence type="ECO:0000256" key="8">
    <source>
        <dbReference type="ARBA" id="ARBA00023136"/>
    </source>
</evidence>
<protein>
    <submittedName>
        <fullName evidence="10">Sodium:solute symporter</fullName>
    </submittedName>
</protein>
<feature type="transmembrane region" description="Helical" evidence="9">
    <location>
        <begin position="59"/>
        <end position="77"/>
    </location>
</feature>
<dbReference type="GO" id="GO:0006814">
    <property type="term" value="P:sodium ion transport"/>
    <property type="evidence" value="ECO:0007669"/>
    <property type="project" value="InterPro"/>
</dbReference>
<dbReference type="Proteomes" id="UP000529710">
    <property type="component" value="Unassembled WGS sequence"/>
</dbReference>
<feature type="transmembrane region" description="Helical" evidence="9">
    <location>
        <begin position="98"/>
        <end position="114"/>
    </location>
</feature>
<dbReference type="CDD" id="cd17332">
    <property type="entry name" value="MFS_MelB_like"/>
    <property type="match status" value="1"/>
</dbReference>
<feature type="transmembrane region" description="Helical" evidence="9">
    <location>
        <begin position="434"/>
        <end position="452"/>
    </location>
</feature>
<dbReference type="SUPFAM" id="SSF103473">
    <property type="entry name" value="MFS general substrate transporter"/>
    <property type="match status" value="1"/>
</dbReference>
<keyword evidence="6" id="KW-0769">Symport</keyword>